<gene>
    <name evidence="3" type="ORF">MU0050_000040</name>
</gene>
<feature type="domain" description="Activator of Hsp90 ATPase homologue 1/2-like C-terminal" evidence="2">
    <location>
        <begin position="19"/>
        <end position="161"/>
    </location>
</feature>
<reference evidence="3 4" key="1">
    <citation type="submission" date="2023-08" db="EMBL/GenBank/DDBJ databases">
        <authorList>
            <person name="Folkvardsen B D."/>
            <person name="Norman A."/>
        </authorList>
    </citation>
    <scope>NUCLEOTIDE SEQUENCE [LARGE SCALE GENOMIC DNA]</scope>
    <source>
        <strain evidence="3 4">Mu0050</strain>
    </source>
</reference>
<organism evidence="3 4">
    <name type="scientific">[Mycobacterium] wendilense</name>
    <dbReference type="NCBI Taxonomy" id="3064284"/>
    <lineage>
        <taxon>Bacteria</taxon>
        <taxon>Bacillati</taxon>
        <taxon>Actinomycetota</taxon>
        <taxon>Actinomycetes</taxon>
        <taxon>Mycobacteriales</taxon>
        <taxon>Mycobacteriaceae</taxon>
        <taxon>Mycolicibacter</taxon>
    </lineage>
</organism>
<accession>A0ABM9M7U8</accession>
<evidence type="ECO:0000313" key="3">
    <source>
        <dbReference type="EMBL" id="CAJ1578352.1"/>
    </source>
</evidence>
<dbReference type="Proteomes" id="UP001190466">
    <property type="component" value="Chromosome"/>
</dbReference>
<evidence type="ECO:0000259" key="2">
    <source>
        <dbReference type="Pfam" id="PF08327"/>
    </source>
</evidence>
<dbReference type="SUPFAM" id="SSF55961">
    <property type="entry name" value="Bet v1-like"/>
    <property type="match status" value="1"/>
</dbReference>
<keyword evidence="4" id="KW-1185">Reference proteome</keyword>
<dbReference type="InterPro" id="IPR023393">
    <property type="entry name" value="START-like_dom_sf"/>
</dbReference>
<name>A0ABM9M7U8_9MYCO</name>
<sequence>MILQLFKKTKELDLERTYRAPIGTVWDAWTKPEMLQQWWGPEKTSVPECRIDLAVGGEIHIVMEAGPEMGKYQGTRWPMAGVFTRIEQPSRLTYDARSWTEGEEEGSTILHTNDVHLTESDGATTVKLHVTITQIGPKAKMAAFGMKWGYKAQLDKLEKLLAAQR</sequence>
<dbReference type="Pfam" id="PF08327">
    <property type="entry name" value="AHSA1"/>
    <property type="match status" value="1"/>
</dbReference>
<comment type="similarity">
    <text evidence="1">Belongs to the AHA1 family.</text>
</comment>
<dbReference type="CDD" id="cd07814">
    <property type="entry name" value="SRPBCC_CalC_Aha1-like"/>
    <property type="match status" value="1"/>
</dbReference>
<dbReference type="Gene3D" id="3.30.530.20">
    <property type="match status" value="1"/>
</dbReference>
<protein>
    <submittedName>
        <fullName evidence="3">SRPBCC domain-containing protein</fullName>
    </submittedName>
</protein>
<evidence type="ECO:0000313" key="4">
    <source>
        <dbReference type="Proteomes" id="UP001190466"/>
    </source>
</evidence>
<evidence type="ECO:0000256" key="1">
    <source>
        <dbReference type="ARBA" id="ARBA00006817"/>
    </source>
</evidence>
<dbReference type="InterPro" id="IPR013538">
    <property type="entry name" value="ASHA1/2-like_C"/>
</dbReference>
<dbReference type="EMBL" id="OY726395">
    <property type="protein sequence ID" value="CAJ1578352.1"/>
    <property type="molecule type" value="Genomic_DNA"/>
</dbReference>
<proteinExistence type="inferred from homology"/>
<dbReference type="RefSeq" id="WP_316513504.1">
    <property type="nucleotide sequence ID" value="NZ_OY726395.1"/>
</dbReference>